<dbReference type="Proteomes" id="UP000694700">
    <property type="component" value="Unplaced"/>
</dbReference>
<sequence>CGHQNNNTADEVKDVFGNARNGQYRLLKIVIENGKKPHAASFTNRANQGLYSQNILK</sequence>
<reference evidence="1" key="1">
    <citation type="submission" date="2025-08" db="UniProtKB">
        <authorList>
            <consortium name="Ensembl"/>
        </authorList>
    </citation>
    <scope>IDENTIFICATION</scope>
</reference>
<evidence type="ECO:0000313" key="1">
    <source>
        <dbReference type="Ensembl" id="ENSCCRP00015006896.1"/>
    </source>
</evidence>
<accession>A0A8C1YHR8</accession>
<organism evidence="1 2">
    <name type="scientific">Cyprinus carpio</name>
    <name type="common">Common carp</name>
    <dbReference type="NCBI Taxonomy" id="7962"/>
    <lineage>
        <taxon>Eukaryota</taxon>
        <taxon>Metazoa</taxon>
        <taxon>Chordata</taxon>
        <taxon>Craniata</taxon>
        <taxon>Vertebrata</taxon>
        <taxon>Euteleostomi</taxon>
        <taxon>Actinopterygii</taxon>
        <taxon>Neopterygii</taxon>
        <taxon>Teleostei</taxon>
        <taxon>Ostariophysi</taxon>
        <taxon>Cypriniformes</taxon>
        <taxon>Cyprinidae</taxon>
        <taxon>Cyprininae</taxon>
        <taxon>Cyprinus</taxon>
    </lineage>
</organism>
<name>A0A8C1YHR8_CYPCA</name>
<dbReference type="AlphaFoldDB" id="A0A8C1YHR8"/>
<dbReference type="Ensembl" id="ENSCCRT00015007175.1">
    <property type="protein sequence ID" value="ENSCCRP00015006896.1"/>
    <property type="gene ID" value="ENSCCRG00015003492.1"/>
</dbReference>
<evidence type="ECO:0000313" key="2">
    <source>
        <dbReference type="Proteomes" id="UP000694700"/>
    </source>
</evidence>
<protein>
    <submittedName>
        <fullName evidence="1">Uncharacterized protein</fullName>
    </submittedName>
</protein>
<proteinExistence type="predicted"/>